<dbReference type="Proteomes" id="UP000747110">
    <property type="component" value="Unassembled WGS sequence"/>
</dbReference>
<feature type="compositionally biased region" description="Basic and acidic residues" evidence="4">
    <location>
        <begin position="1"/>
        <end position="14"/>
    </location>
</feature>
<feature type="region of interest" description="Disordered" evidence="4">
    <location>
        <begin position="1"/>
        <end position="54"/>
    </location>
</feature>
<comment type="caution">
    <text evidence="5">The sequence shown here is derived from an EMBL/GenBank/DDBJ whole genome shotgun (WGS) entry which is preliminary data.</text>
</comment>
<feature type="compositionally biased region" description="Gly residues" evidence="4">
    <location>
        <begin position="35"/>
        <end position="46"/>
    </location>
</feature>
<gene>
    <name evidence="5" type="ORF">Vretifemale_14661</name>
</gene>
<feature type="repeat" description="TPR" evidence="3">
    <location>
        <begin position="206"/>
        <end position="239"/>
    </location>
</feature>
<feature type="compositionally biased region" description="Acidic residues" evidence="4">
    <location>
        <begin position="92"/>
        <end position="102"/>
    </location>
</feature>
<feature type="compositionally biased region" description="Gly residues" evidence="4">
    <location>
        <begin position="291"/>
        <end position="304"/>
    </location>
</feature>
<dbReference type="PANTHER" id="PTHR22904:SF533">
    <property type="entry name" value="HSP70-HSP90 ORGANIZING PROTEIN 3"/>
    <property type="match status" value="1"/>
</dbReference>
<dbReference type="Pfam" id="PF00515">
    <property type="entry name" value="TPR_1"/>
    <property type="match status" value="2"/>
</dbReference>
<evidence type="ECO:0000313" key="6">
    <source>
        <dbReference type="Proteomes" id="UP000747110"/>
    </source>
</evidence>
<reference evidence="5" key="1">
    <citation type="journal article" date="2021" name="Proc. Natl. Acad. Sci. U.S.A.">
        <title>Three genomes in the algal genus Volvox reveal the fate of a haploid sex-determining region after a transition to homothallism.</title>
        <authorList>
            <person name="Yamamoto K."/>
            <person name="Hamaji T."/>
            <person name="Kawai-Toyooka H."/>
            <person name="Matsuzaki R."/>
            <person name="Takahashi F."/>
            <person name="Nishimura Y."/>
            <person name="Kawachi M."/>
            <person name="Noguchi H."/>
            <person name="Minakuchi Y."/>
            <person name="Umen J.G."/>
            <person name="Toyoda A."/>
            <person name="Nozaki H."/>
        </authorList>
    </citation>
    <scope>NUCLEOTIDE SEQUENCE</scope>
    <source>
        <strain evidence="5">NIES-3786</strain>
    </source>
</reference>
<keyword evidence="6" id="KW-1185">Reference proteome</keyword>
<feature type="region of interest" description="Disordered" evidence="4">
    <location>
        <begin position="267"/>
        <end position="326"/>
    </location>
</feature>
<organism evidence="5 6">
    <name type="scientific">Volvox reticuliferus</name>
    <dbReference type="NCBI Taxonomy" id="1737510"/>
    <lineage>
        <taxon>Eukaryota</taxon>
        <taxon>Viridiplantae</taxon>
        <taxon>Chlorophyta</taxon>
        <taxon>core chlorophytes</taxon>
        <taxon>Chlorophyceae</taxon>
        <taxon>CS clade</taxon>
        <taxon>Chlamydomonadales</taxon>
        <taxon>Volvocaceae</taxon>
        <taxon>Volvox</taxon>
    </lineage>
</organism>
<dbReference type="Gene3D" id="1.25.40.10">
    <property type="entry name" value="Tetratricopeptide repeat domain"/>
    <property type="match status" value="1"/>
</dbReference>
<sequence length="326" mass="35002">MGKRRGQGEPREDQYGEFSVSQDKQHFSGFSSGKGLTGGGSAGGSRKGGDVTFQRQLPKFLQKYSHLMGKTATDEEEPVVMGGDSKGAAPNAEEEEEAGAAEEDNIEVEALKRAMAENPELAREFEGTLAGKLKQAEAAEEKERGNAFFGRKKYDDAIKSFTRCIELDPSCEVYYSNRSAALAALERWDEAAADARRVVAMKPSWAKGWARLGAACMGLKLYGDAREAYEKALRIEPDDQALRRACEKAETMELQQMREGKHTFKKMRTGGAAAAGDAGGGSVKGKLRDAPGGGGGGRGAGGGATQPRNNTNKKILSFGDDEDEEQ</sequence>
<dbReference type="GO" id="GO:0051879">
    <property type="term" value="F:Hsp90 protein binding"/>
    <property type="evidence" value="ECO:0007669"/>
    <property type="project" value="TreeGrafter"/>
</dbReference>
<evidence type="ECO:0000256" key="1">
    <source>
        <dbReference type="ARBA" id="ARBA00022737"/>
    </source>
</evidence>
<dbReference type="OrthoDB" id="2423701at2759"/>
<evidence type="ECO:0000313" key="5">
    <source>
        <dbReference type="EMBL" id="GIL86349.1"/>
    </source>
</evidence>
<dbReference type="EMBL" id="BNCP01000035">
    <property type="protein sequence ID" value="GIL86349.1"/>
    <property type="molecule type" value="Genomic_DNA"/>
</dbReference>
<dbReference type="SUPFAM" id="SSF48452">
    <property type="entry name" value="TPR-like"/>
    <property type="match status" value="1"/>
</dbReference>
<evidence type="ECO:0000256" key="3">
    <source>
        <dbReference type="PROSITE-ProRule" id="PRU00339"/>
    </source>
</evidence>
<feature type="region of interest" description="Disordered" evidence="4">
    <location>
        <begin position="68"/>
        <end position="102"/>
    </location>
</feature>
<feature type="repeat" description="TPR" evidence="3">
    <location>
        <begin position="138"/>
        <end position="171"/>
    </location>
</feature>
<dbReference type="InterPro" id="IPR011990">
    <property type="entry name" value="TPR-like_helical_dom_sf"/>
</dbReference>
<evidence type="ECO:0000256" key="4">
    <source>
        <dbReference type="SAM" id="MobiDB-lite"/>
    </source>
</evidence>
<evidence type="ECO:0000256" key="2">
    <source>
        <dbReference type="ARBA" id="ARBA00022803"/>
    </source>
</evidence>
<dbReference type="AlphaFoldDB" id="A0A8J4CTJ7"/>
<dbReference type="SMART" id="SM00028">
    <property type="entry name" value="TPR"/>
    <property type="match status" value="3"/>
</dbReference>
<dbReference type="InterPro" id="IPR019734">
    <property type="entry name" value="TPR_rpt"/>
</dbReference>
<protein>
    <submittedName>
        <fullName evidence="5">Uncharacterized protein</fullName>
    </submittedName>
</protein>
<dbReference type="PROSITE" id="PS50005">
    <property type="entry name" value="TPR"/>
    <property type="match status" value="2"/>
</dbReference>
<keyword evidence="2 3" id="KW-0802">TPR repeat</keyword>
<dbReference type="PANTHER" id="PTHR22904">
    <property type="entry name" value="TPR REPEAT CONTAINING PROTEIN"/>
    <property type="match status" value="1"/>
</dbReference>
<accession>A0A8J4CTJ7</accession>
<keyword evidence="1" id="KW-0677">Repeat</keyword>
<proteinExistence type="predicted"/>
<name>A0A8J4CTJ7_9CHLO</name>